<gene>
    <name evidence="7" type="ORF">EDE15_0312</name>
</gene>
<accession>A0A3R9Q7Z4</accession>
<sequence length="361" mass="38326">MDFRARKKRAAVAVAAAGVDGLLVTHLPDVRYLCGFTGSSAALVLARGGATLFTDGRYTAQAKAEAKGTRVVIAKKPAVAAACEWMETAGIRRCGFDAAQTTVAVLESMRKAVSSGVRRGMFVSVGSLIARLREVKDSDEITLMRSAANLGCRLFDGMLDYLEPGLTEVAVAAELEHAARLAGAEAMSFETIVASGERSALPHGRASTVKLPKRGFVTLDFGVVLDGYCSDMTRTVHLGRALEGEREVYDAVLEAQEAAVAAVRPGVTSGDVDEAARSVLRRAGLDKYFSHSTGHGVGLEIHEGPRLAAKQTQVLEQGMVITIEPGVYMQGKFGLRIEDMVLVTATSGEVLTPSVKAWIEL</sequence>
<keyword evidence="1" id="KW-0645">Protease</keyword>
<dbReference type="GO" id="GO:0008235">
    <property type="term" value="F:metalloexopeptidase activity"/>
    <property type="evidence" value="ECO:0007669"/>
    <property type="project" value="UniProtKB-ARBA"/>
</dbReference>
<dbReference type="Gene3D" id="3.90.230.10">
    <property type="entry name" value="Creatinase/methionine aminopeptidase superfamily"/>
    <property type="match status" value="1"/>
</dbReference>
<dbReference type="InterPro" id="IPR001714">
    <property type="entry name" value="Pept_M24_MAP"/>
</dbReference>
<reference evidence="7 8" key="1">
    <citation type="submission" date="2018-12" db="EMBL/GenBank/DDBJ databases">
        <title>Sequencing of bacterial isolates from soil warming experiment in Harvard Forest, Massachusetts, USA.</title>
        <authorList>
            <person name="Deangelis K."/>
        </authorList>
    </citation>
    <scope>NUCLEOTIDE SEQUENCE [LARGE SCALE GENOMIC DNA]</scope>
    <source>
        <strain evidence="7 8">EB153</strain>
    </source>
</reference>
<evidence type="ECO:0000259" key="6">
    <source>
        <dbReference type="Pfam" id="PF01321"/>
    </source>
</evidence>
<evidence type="ECO:0000256" key="4">
    <source>
        <dbReference type="ARBA" id="ARBA00023049"/>
    </source>
</evidence>
<dbReference type="RefSeq" id="WP_125483659.1">
    <property type="nucleotide sequence ID" value="NZ_RSDW01000001.1"/>
</dbReference>
<feature type="domain" description="Creatinase N-terminal" evidence="6">
    <location>
        <begin position="6"/>
        <end position="135"/>
    </location>
</feature>
<name>A0A3R9Q7Z4_9BACT</name>
<dbReference type="PROSITE" id="PS00491">
    <property type="entry name" value="PROLINE_PEPTIDASE"/>
    <property type="match status" value="1"/>
</dbReference>
<evidence type="ECO:0000259" key="5">
    <source>
        <dbReference type="Pfam" id="PF00557"/>
    </source>
</evidence>
<dbReference type="GO" id="GO:0046872">
    <property type="term" value="F:metal ion binding"/>
    <property type="evidence" value="ECO:0007669"/>
    <property type="project" value="UniProtKB-KW"/>
</dbReference>
<dbReference type="SUPFAM" id="SSF53092">
    <property type="entry name" value="Creatinase/prolidase N-terminal domain"/>
    <property type="match status" value="1"/>
</dbReference>
<evidence type="ECO:0000256" key="2">
    <source>
        <dbReference type="ARBA" id="ARBA00022723"/>
    </source>
</evidence>
<evidence type="ECO:0000313" key="7">
    <source>
        <dbReference type="EMBL" id="RSL14844.1"/>
    </source>
</evidence>
<dbReference type="CDD" id="cd01092">
    <property type="entry name" value="APP-like"/>
    <property type="match status" value="1"/>
</dbReference>
<dbReference type="InterPro" id="IPR036005">
    <property type="entry name" value="Creatinase/aminopeptidase-like"/>
</dbReference>
<evidence type="ECO:0000256" key="3">
    <source>
        <dbReference type="ARBA" id="ARBA00022801"/>
    </source>
</evidence>
<keyword evidence="4" id="KW-0482">Metalloprotease</keyword>
<dbReference type="PANTHER" id="PTHR46112:SF3">
    <property type="entry name" value="AMINOPEPTIDASE YPDF"/>
    <property type="match status" value="1"/>
</dbReference>
<dbReference type="InterPro" id="IPR000994">
    <property type="entry name" value="Pept_M24"/>
</dbReference>
<dbReference type="EMBL" id="RSDW01000001">
    <property type="protein sequence ID" value="RSL14844.1"/>
    <property type="molecule type" value="Genomic_DNA"/>
</dbReference>
<dbReference type="InterPro" id="IPR000587">
    <property type="entry name" value="Creatinase_N"/>
</dbReference>
<proteinExistence type="predicted"/>
<dbReference type="InterPro" id="IPR001131">
    <property type="entry name" value="Peptidase_M24B_aminopep-P_CS"/>
</dbReference>
<comment type="caution">
    <text evidence="7">The sequence shown here is derived from an EMBL/GenBank/DDBJ whole genome shotgun (WGS) entry which is preliminary data.</text>
</comment>
<protein>
    <submittedName>
        <fullName evidence="7">Xaa-Pro aminopeptidase</fullName>
    </submittedName>
</protein>
<keyword evidence="2" id="KW-0479">Metal-binding</keyword>
<dbReference type="Proteomes" id="UP000269669">
    <property type="component" value="Unassembled WGS sequence"/>
</dbReference>
<feature type="domain" description="Peptidase M24" evidence="5">
    <location>
        <begin position="143"/>
        <end position="345"/>
    </location>
</feature>
<keyword evidence="7" id="KW-0031">Aminopeptidase</keyword>
<dbReference type="InterPro" id="IPR050659">
    <property type="entry name" value="Peptidase_M24B"/>
</dbReference>
<dbReference type="SUPFAM" id="SSF55920">
    <property type="entry name" value="Creatinase/aminopeptidase"/>
    <property type="match status" value="1"/>
</dbReference>
<organism evidence="7 8">
    <name type="scientific">Edaphobacter aggregans</name>
    <dbReference type="NCBI Taxonomy" id="570835"/>
    <lineage>
        <taxon>Bacteria</taxon>
        <taxon>Pseudomonadati</taxon>
        <taxon>Acidobacteriota</taxon>
        <taxon>Terriglobia</taxon>
        <taxon>Terriglobales</taxon>
        <taxon>Acidobacteriaceae</taxon>
        <taxon>Edaphobacter</taxon>
    </lineage>
</organism>
<dbReference type="PRINTS" id="PR00599">
    <property type="entry name" value="MAPEPTIDASE"/>
</dbReference>
<dbReference type="InterPro" id="IPR029149">
    <property type="entry name" value="Creatin/AminoP/Spt16_N"/>
</dbReference>
<dbReference type="PANTHER" id="PTHR46112">
    <property type="entry name" value="AMINOPEPTIDASE"/>
    <property type="match status" value="1"/>
</dbReference>
<dbReference type="AlphaFoldDB" id="A0A3R9Q7Z4"/>
<dbReference type="Gene3D" id="3.40.350.10">
    <property type="entry name" value="Creatinase/prolidase N-terminal domain"/>
    <property type="match status" value="1"/>
</dbReference>
<evidence type="ECO:0000313" key="8">
    <source>
        <dbReference type="Proteomes" id="UP000269669"/>
    </source>
</evidence>
<dbReference type="Pfam" id="PF00557">
    <property type="entry name" value="Peptidase_M24"/>
    <property type="match status" value="1"/>
</dbReference>
<dbReference type="OrthoDB" id="9806388at2"/>
<dbReference type="GO" id="GO:0004177">
    <property type="term" value="F:aminopeptidase activity"/>
    <property type="evidence" value="ECO:0007669"/>
    <property type="project" value="UniProtKB-KW"/>
</dbReference>
<keyword evidence="8" id="KW-1185">Reference proteome</keyword>
<dbReference type="Pfam" id="PF01321">
    <property type="entry name" value="Creatinase_N"/>
    <property type="match status" value="1"/>
</dbReference>
<keyword evidence="3" id="KW-0378">Hydrolase</keyword>
<dbReference type="GO" id="GO:0006508">
    <property type="term" value="P:proteolysis"/>
    <property type="evidence" value="ECO:0007669"/>
    <property type="project" value="UniProtKB-KW"/>
</dbReference>
<evidence type="ECO:0000256" key="1">
    <source>
        <dbReference type="ARBA" id="ARBA00022670"/>
    </source>
</evidence>